<evidence type="ECO:0000313" key="2">
    <source>
        <dbReference type="EMBL" id="KYH14864.1"/>
    </source>
</evidence>
<feature type="transmembrane region" description="Helical" evidence="1">
    <location>
        <begin position="7"/>
        <end position="25"/>
    </location>
</feature>
<reference evidence="2 3" key="1">
    <citation type="submission" date="2016-02" db="EMBL/GenBank/DDBJ databases">
        <title>Draft genome sequence of hydrocarbon degrading Staphylococcus saprophyticus Strain CNV2, isolated from crude-oil contaminated soil from Noonmati Oil Refinery, Guwahati, Assam, India.</title>
        <authorList>
            <person name="Mukherjee A."/>
            <person name="Chettri B."/>
            <person name="Langpoklakpam J."/>
            <person name="Singh A.K."/>
            <person name="Chattopadhyay D.J."/>
        </authorList>
    </citation>
    <scope>NUCLEOTIDE SEQUENCE [LARGE SCALE GENOMIC DNA]</scope>
    <source>
        <strain evidence="2 3">CNV2</strain>
    </source>
</reference>
<evidence type="ECO:0000256" key="1">
    <source>
        <dbReference type="SAM" id="Phobius"/>
    </source>
</evidence>
<comment type="caution">
    <text evidence="2">The sequence shown here is derived from an EMBL/GenBank/DDBJ whole genome shotgun (WGS) entry which is preliminary data.</text>
</comment>
<name>A0A151A612_9STAP</name>
<keyword evidence="1" id="KW-0812">Transmembrane</keyword>
<sequence length="61" mass="7351">MFKDKRYYKLMIPFLIVGLILVYVLPAEYLVLIPLIAIIYQLLYHFLFNNDKRSKNKKTTL</sequence>
<feature type="transmembrane region" description="Helical" evidence="1">
    <location>
        <begin position="31"/>
        <end position="48"/>
    </location>
</feature>
<dbReference type="AlphaFoldDB" id="A0A151A612"/>
<dbReference type="Proteomes" id="UP000075418">
    <property type="component" value="Unassembled WGS sequence"/>
</dbReference>
<keyword evidence="1" id="KW-0472">Membrane</keyword>
<dbReference type="EMBL" id="LUGM01000002">
    <property type="protein sequence ID" value="KYH14864.1"/>
    <property type="molecule type" value="Genomic_DNA"/>
</dbReference>
<evidence type="ECO:0000313" key="3">
    <source>
        <dbReference type="Proteomes" id="UP000075418"/>
    </source>
</evidence>
<proteinExistence type="predicted"/>
<gene>
    <name evidence="2" type="ORF">A0131_08750</name>
</gene>
<accession>A0A151A612</accession>
<organism evidence="2 3">
    <name type="scientific">Staphylococcus kloosii</name>
    <dbReference type="NCBI Taxonomy" id="29384"/>
    <lineage>
        <taxon>Bacteria</taxon>
        <taxon>Bacillati</taxon>
        <taxon>Bacillota</taxon>
        <taxon>Bacilli</taxon>
        <taxon>Bacillales</taxon>
        <taxon>Staphylococcaceae</taxon>
        <taxon>Staphylococcus</taxon>
    </lineage>
</organism>
<protein>
    <submittedName>
        <fullName evidence="2">Uncharacterized protein</fullName>
    </submittedName>
</protein>
<keyword evidence="1" id="KW-1133">Transmembrane helix</keyword>